<dbReference type="AlphaFoldDB" id="A0A5C6AJX3"/>
<dbReference type="OrthoDB" id="9799237at2"/>
<evidence type="ECO:0000313" key="2">
    <source>
        <dbReference type="EMBL" id="TWT99321.1"/>
    </source>
</evidence>
<dbReference type="InterPro" id="IPR000873">
    <property type="entry name" value="AMP-dep_synth/lig_dom"/>
</dbReference>
<dbReference type="PROSITE" id="PS00455">
    <property type="entry name" value="AMP_BINDING"/>
    <property type="match status" value="1"/>
</dbReference>
<protein>
    <submittedName>
        <fullName evidence="2">Tyrocidine synthase 3</fullName>
    </submittedName>
</protein>
<dbReference type="Proteomes" id="UP000317421">
    <property type="component" value="Unassembled WGS sequence"/>
</dbReference>
<dbReference type="PANTHER" id="PTHR43767:SF1">
    <property type="entry name" value="NONRIBOSOMAL PEPTIDE SYNTHASE PES1 (EUROFUNG)-RELATED"/>
    <property type="match status" value="1"/>
</dbReference>
<dbReference type="Pfam" id="PF00501">
    <property type="entry name" value="AMP-binding"/>
    <property type="match status" value="1"/>
</dbReference>
<dbReference type="InterPro" id="IPR042099">
    <property type="entry name" value="ANL_N_sf"/>
</dbReference>
<dbReference type="Gene3D" id="3.40.50.12780">
    <property type="entry name" value="N-terminal domain of ligase-like"/>
    <property type="match status" value="1"/>
</dbReference>
<gene>
    <name evidence="2" type="primary">tycC</name>
    <name evidence="2" type="ORF">Pla108_02560</name>
</gene>
<proteinExistence type="predicted"/>
<dbReference type="InterPro" id="IPR050237">
    <property type="entry name" value="ATP-dep_AMP-bd_enzyme"/>
</dbReference>
<name>A0A5C6AJX3_9BACT</name>
<dbReference type="EMBL" id="SJPR01000001">
    <property type="protein sequence ID" value="TWT99321.1"/>
    <property type="molecule type" value="Genomic_DNA"/>
</dbReference>
<dbReference type="RefSeq" id="WP_146441812.1">
    <property type="nucleotide sequence ID" value="NZ_SJPR01000001.1"/>
</dbReference>
<accession>A0A5C6AJX3</accession>
<evidence type="ECO:0000313" key="3">
    <source>
        <dbReference type="Proteomes" id="UP000317421"/>
    </source>
</evidence>
<organism evidence="2 3">
    <name type="scientific">Botrimarina colliarenosi</name>
    <dbReference type="NCBI Taxonomy" id="2528001"/>
    <lineage>
        <taxon>Bacteria</taxon>
        <taxon>Pseudomonadati</taxon>
        <taxon>Planctomycetota</taxon>
        <taxon>Planctomycetia</taxon>
        <taxon>Pirellulales</taxon>
        <taxon>Lacipirellulaceae</taxon>
        <taxon>Botrimarina</taxon>
    </lineage>
</organism>
<keyword evidence="3" id="KW-1185">Reference proteome</keyword>
<feature type="domain" description="AMP-dependent synthetase/ligase" evidence="1">
    <location>
        <begin position="16"/>
        <end position="443"/>
    </location>
</feature>
<dbReference type="SUPFAM" id="SSF56801">
    <property type="entry name" value="Acetyl-CoA synthetase-like"/>
    <property type="match status" value="1"/>
</dbReference>
<evidence type="ECO:0000259" key="1">
    <source>
        <dbReference type="Pfam" id="PF00501"/>
    </source>
</evidence>
<reference evidence="2 3" key="1">
    <citation type="submission" date="2019-02" db="EMBL/GenBank/DDBJ databases">
        <title>Deep-cultivation of Planctomycetes and their phenomic and genomic characterization uncovers novel biology.</title>
        <authorList>
            <person name="Wiegand S."/>
            <person name="Jogler M."/>
            <person name="Boedeker C."/>
            <person name="Pinto D."/>
            <person name="Vollmers J."/>
            <person name="Rivas-Marin E."/>
            <person name="Kohn T."/>
            <person name="Peeters S.H."/>
            <person name="Heuer A."/>
            <person name="Rast P."/>
            <person name="Oberbeckmann S."/>
            <person name="Bunk B."/>
            <person name="Jeske O."/>
            <person name="Meyerdierks A."/>
            <person name="Storesund J.E."/>
            <person name="Kallscheuer N."/>
            <person name="Luecker S."/>
            <person name="Lage O.M."/>
            <person name="Pohl T."/>
            <person name="Merkel B.J."/>
            <person name="Hornburger P."/>
            <person name="Mueller R.-W."/>
            <person name="Bruemmer F."/>
            <person name="Labrenz M."/>
            <person name="Spormann A.M."/>
            <person name="Op Den Camp H."/>
            <person name="Overmann J."/>
            <person name="Amann R."/>
            <person name="Jetten M.S.M."/>
            <person name="Mascher T."/>
            <person name="Medema M.H."/>
            <person name="Devos D.P."/>
            <person name="Kaster A.-K."/>
            <person name="Ovreas L."/>
            <person name="Rohde M."/>
            <person name="Galperin M.Y."/>
            <person name="Jogler C."/>
        </authorList>
    </citation>
    <scope>NUCLEOTIDE SEQUENCE [LARGE SCALE GENOMIC DNA]</scope>
    <source>
        <strain evidence="2 3">Pla108</strain>
    </source>
</reference>
<sequence>MDAPAQDRVNVADRLAEAARERPDAVALATPAKGDGWRTVSLGDLDRDATQLAHGLAALGVGPGRRIALLVKPGVEFVALVFALLRTGATMVLVDAGLGRKNIVRCLASTNPDGFVAIPLGHALRVLKRKQFANAKLNVTVGRRWFWGGETLASVRRLGGVTTPPTGVRGSTPNDSAIRNPQSAIAHTTASDPAAIVFTSGSTGPPKGVLYTHETFVTQCAMIQQEYDIRPGDIDLACFPLFGLFNVACGVTVVLPDMDFSRPASCDPKKLLAAANHWKVTQAFASPAVWERVSQHCETTGESIPTLRKILSCGAPVPAKVLRRTLACVHPEATMHTPYGATEALPIATIEAQEILGATAAKTDAGAGVCVGRKFKGIADYGLRIAESSDGEPSTSVGGGTSNWRIIRITDAPIASIDDTEELPQGEIGELIVRGPQVSQRYLEAEPRPSGSDQQRPTHNEIAKIADGDTIWHRIGDVGYFDEQERFWYCGRKSQRVVTSEGTLYTECVENVFNVQPMVHRTALVGLGSRGSQLPVVVYVRVNLKRVLGRSGHPSLEELANALLVGLADVHAERFADQAGKMKFLQRKSLPTDIRHNSKIRREELAVWAAKQLRKRR</sequence>
<dbReference type="InterPro" id="IPR020845">
    <property type="entry name" value="AMP-binding_CS"/>
</dbReference>
<dbReference type="PANTHER" id="PTHR43767">
    <property type="entry name" value="LONG-CHAIN-FATTY-ACID--COA LIGASE"/>
    <property type="match status" value="1"/>
</dbReference>
<comment type="caution">
    <text evidence="2">The sequence shown here is derived from an EMBL/GenBank/DDBJ whole genome shotgun (WGS) entry which is preliminary data.</text>
</comment>